<accession>A0A8X9AD33</accession>
<evidence type="ECO:0000313" key="4">
    <source>
        <dbReference type="Proteomes" id="UP000298416"/>
    </source>
</evidence>
<feature type="region of interest" description="Disordered" evidence="1">
    <location>
        <begin position="1"/>
        <end position="26"/>
    </location>
</feature>
<dbReference type="AlphaFoldDB" id="A0A8X9AD33"/>
<evidence type="ECO:0000259" key="2">
    <source>
        <dbReference type="Pfam" id="PF00004"/>
    </source>
</evidence>
<dbReference type="InterPro" id="IPR003959">
    <property type="entry name" value="ATPase_AAA_core"/>
</dbReference>
<dbReference type="InterPro" id="IPR055278">
    <property type="entry name" value="CDC48c"/>
</dbReference>
<dbReference type="PANTHER" id="PTHR48470">
    <property type="entry name" value="CELL DIVISION CONTROL PROTEIN 48 C ISOFORM 1"/>
    <property type="match status" value="1"/>
</dbReference>
<dbReference type="Gene3D" id="3.40.50.300">
    <property type="entry name" value="P-loop containing nucleotide triphosphate hydrolases"/>
    <property type="match status" value="1"/>
</dbReference>
<dbReference type="EMBL" id="PNBA02000001">
    <property type="protein sequence ID" value="KAG6435434.1"/>
    <property type="molecule type" value="Genomic_DNA"/>
</dbReference>
<reference evidence="3" key="2">
    <citation type="submission" date="2020-08" db="EMBL/GenBank/DDBJ databases">
        <title>Plant Genome Project.</title>
        <authorList>
            <person name="Zhang R.-G."/>
        </authorList>
    </citation>
    <scope>NUCLEOTIDE SEQUENCE</scope>
    <source>
        <strain evidence="3">Huo1</strain>
        <tissue evidence="3">Leaf</tissue>
    </source>
</reference>
<protein>
    <recommendedName>
        <fullName evidence="2">ATPase AAA-type core domain-containing protein</fullName>
    </recommendedName>
</protein>
<evidence type="ECO:0000313" key="3">
    <source>
        <dbReference type="EMBL" id="KAG6435434.1"/>
    </source>
</evidence>
<name>A0A8X9AD33_SALSN</name>
<proteinExistence type="predicted"/>
<gene>
    <name evidence="3" type="ORF">SASPL_100308</name>
</gene>
<reference evidence="3" key="1">
    <citation type="submission" date="2018-01" db="EMBL/GenBank/DDBJ databases">
        <authorList>
            <person name="Mao J.F."/>
        </authorList>
    </citation>
    <scope>NUCLEOTIDE SEQUENCE</scope>
    <source>
        <strain evidence="3">Huo1</strain>
        <tissue evidence="3">Leaf</tissue>
    </source>
</reference>
<sequence>MTEFSAATLNLPGKATRQAGGPPPLLLPAILPLQAPGRSRSRKIDDKEQKLLQIEAEHLSGDTIDGCSLSSLASSYSSGGGGSSDEEASKVESECDLMKSMLREGLCRKSEKLGVVDNKAHGGILLHGPPGCGKTKLAHAIANVTGVPFYKIAATEFLSGVAGYCICMDFSTLIHLGLEIYSSVIHSLYCFAVSYFFIV</sequence>
<evidence type="ECO:0000256" key="1">
    <source>
        <dbReference type="SAM" id="MobiDB-lite"/>
    </source>
</evidence>
<dbReference type="PANTHER" id="PTHR48470:SF1">
    <property type="entry name" value="CELL DIVISION CONTROL PROTEIN 48 C ISOFORM 1"/>
    <property type="match status" value="1"/>
</dbReference>
<feature type="domain" description="ATPase AAA-type core" evidence="2">
    <location>
        <begin position="124"/>
        <end position="160"/>
    </location>
</feature>
<keyword evidence="4" id="KW-1185">Reference proteome</keyword>
<dbReference type="InterPro" id="IPR027417">
    <property type="entry name" value="P-loop_NTPase"/>
</dbReference>
<dbReference type="Pfam" id="PF00004">
    <property type="entry name" value="AAA"/>
    <property type="match status" value="1"/>
</dbReference>
<dbReference type="Proteomes" id="UP000298416">
    <property type="component" value="Unassembled WGS sequence"/>
</dbReference>
<dbReference type="GO" id="GO:0005524">
    <property type="term" value="F:ATP binding"/>
    <property type="evidence" value="ECO:0007669"/>
    <property type="project" value="InterPro"/>
</dbReference>
<comment type="caution">
    <text evidence="3">The sequence shown here is derived from an EMBL/GenBank/DDBJ whole genome shotgun (WGS) entry which is preliminary data.</text>
</comment>
<dbReference type="GO" id="GO:0016887">
    <property type="term" value="F:ATP hydrolysis activity"/>
    <property type="evidence" value="ECO:0007669"/>
    <property type="project" value="InterPro"/>
</dbReference>
<dbReference type="SUPFAM" id="SSF52540">
    <property type="entry name" value="P-loop containing nucleoside triphosphate hydrolases"/>
    <property type="match status" value="1"/>
</dbReference>
<organism evidence="3">
    <name type="scientific">Salvia splendens</name>
    <name type="common">Scarlet sage</name>
    <dbReference type="NCBI Taxonomy" id="180675"/>
    <lineage>
        <taxon>Eukaryota</taxon>
        <taxon>Viridiplantae</taxon>
        <taxon>Streptophyta</taxon>
        <taxon>Embryophyta</taxon>
        <taxon>Tracheophyta</taxon>
        <taxon>Spermatophyta</taxon>
        <taxon>Magnoliopsida</taxon>
        <taxon>eudicotyledons</taxon>
        <taxon>Gunneridae</taxon>
        <taxon>Pentapetalae</taxon>
        <taxon>asterids</taxon>
        <taxon>lamiids</taxon>
        <taxon>Lamiales</taxon>
        <taxon>Lamiaceae</taxon>
        <taxon>Nepetoideae</taxon>
        <taxon>Mentheae</taxon>
        <taxon>Salviinae</taxon>
        <taxon>Salvia</taxon>
        <taxon>Salvia subgen. Calosphace</taxon>
        <taxon>core Calosphace</taxon>
    </lineage>
</organism>